<protein>
    <submittedName>
        <fullName evidence="2">Uncharacterized protein</fullName>
    </submittedName>
</protein>
<dbReference type="EMBL" id="FOWQ01000007">
    <property type="protein sequence ID" value="SFP66273.1"/>
    <property type="molecule type" value="Genomic_DNA"/>
</dbReference>
<keyword evidence="3" id="KW-1185">Reference proteome</keyword>
<organism evidence="2 3">
    <name type="scientific">Geodermatophilus dictyosporus</name>
    <dbReference type="NCBI Taxonomy" id="1523247"/>
    <lineage>
        <taxon>Bacteria</taxon>
        <taxon>Bacillati</taxon>
        <taxon>Actinomycetota</taxon>
        <taxon>Actinomycetes</taxon>
        <taxon>Geodermatophilales</taxon>
        <taxon>Geodermatophilaceae</taxon>
        <taxon>Geodermatophilus</taxon>
    </lineage>
</organism>
<evidence type="ECO:0000313" key="2">
    <source>
        <dbReference type="EMBL" id="SFP66273.1"/>
    </source>
</evidence>
<name>A0A1I5S640_9ACTN</name>
<reference evidence="3" key="1">
    <citation type="submission" date="2016-10" db="EMBL/GenBank/DDBJ databases">
        <authorList>
            <person name="Varghese N."/>
            <person name="Submissions S."/>
        </authorList>
    </citation>
    <scope>NUCLEOTIDE SEQUENCE [LARGE SCALE GENOMIC DNA]</scope>
    <source>
        <strain evidence="3">DSM 44208</strain>
    </source>
</reference>
<sequence length="70" mass="7343">MTEHVGAHAWVRVPRHRLPELTADRAVEVAAVALAEHPGAILGSLAVGGRGARREVSRPAAPRRGSPTPP</sequence>
<evidence type="ECO:0000256" key="1">
    <source>
        <dbReference type="SAM" id="MobiDB-lite"/>
    </source>
</evidence>
<dbReference type="RefSeq" id="WP_091112909.1">
    <property type="nucleotide sequence ID" value="NZ_FOWQ01000007.1"/>
</dbReference>
<dbReference type="OrthoDB" id="5194672at2"/>
<feature type="region of interest" description="Disordered" evidence="1">
    <location>
        <begin position="48"/>
        <end position="70"/>
    </location>
</feature>
<gene>
    <name evidence="2" type="ORF">SAMN05660464_3820</name>
</gene>
<proteinExistence type="predicted"/>
<dbReference type="Proteomes" id="UP000198857">
    <property type="component" value="Unassembled WGS sequence"/>
</dbReference>
<evidence type="ECO:0000313" key="3">
    <source>
        <dbReference type="Proteomes" id="UP000198857"/>
    </source>
</evidence>
<dbReference type="AlphaFoldDB" id="A0A1I5S640"/>
<accession>A0A1I5S640</accession>